<sequence length="36" mass="3826">MFITRSLSGLKSNTTYLVTFDLEIASNAPSGAIGIH</sequence>
<keyword evidence="2" id="KW-1185">Reference proteome</keyword>
<dbReference type="AlphaFoldDB" id="A0A176S111"/>
<proteinExistence type="predicted"/>
<dbReference type="Proteomes" id="UP000076962">
    <property type="component" value="Unassembled WGS sequence"/>
</dbReference>
<accession>A0A176S111</accession>
<comment type="caution">
    <text evidence="1">The sequence shown here is derived from an EMBL/GenBank/DDBJ whole genome shotgun (WGS) entry which is preliminary data.</text>
</comment>
<name>A0A176S111_9GAMM</name>
<organism evidence="1 2">
    <name type="scientific">Candidatus Thiomargarita nelsonii</name>
    <dbReference type="NCBI Taxonomy" id="1003181"/>
    <lineage>
        <taxon>Bacteria</taxon>
        <taxon>Pseudomonadati</taxon>
        <taxon>Pseudomonadota</taxon>
        <taxon>Gammaproteobacteria</taxon>
        <taxon>Thiotrichales</taxon>
        <taxon>Thiotrichaceae</taxon>
        <taxon>Thiomargarita</taxon>
    </lineage>
</organism>
<dbReference type="EMBL" id="LUTY01001409">
    <property type="protein sequence ID" value="OAD21762.1"/>
    <property type="molecule type" value="Genomic_DNA"/>
</dbReference>
<evidence type="ECO:0000313" key="2">
    <source>
        <dbReference type="Proteomes" id="UP000076962"/>
    </source>
</evidence>
<protein>
    <submittedName>
        <fullName evidence="1">Uncharacterized protein</fullName>
    </submittedName>
</protein>
<reference evidence="1 2" key="1">
    <citation type="submission" date="2016-05" db="EMBL/GenBank/DDBJ databases">
        <title>Single-cell genome of chain-forming Candidatus Thiomargarita nelsonii and comparison to other large sulfur-oxidizing bacteria.</title>
        <authorList>
            <person name="Winkel M."/>
            <person name="Salman V."/>
            <person name="Woyke T."/>
            <person name="Schulz-Vogt H."/>
            <person name="Richter M."/>
            <person name="Flood B."/>
            <person name="Bailey J."/>
            <person name="Amann R."/>
            <person name="Mussmann M."/>
        </authorList>
    </citation>
    <scope>NUCLEOTIDE SEQUENCE [LARGE SCALE GENOMIC DNA]</scope>
    <source>
        <strain evidence="1 2">THI036</strain>
    </source>
</reference>
<gene>
    <name evidence="1" type="ORF">THIOM_002464</name>
</gene>
<evidence type="ECO:0000313" key="1">
    <source>
        <dbReference type="EMBL" id="OAD21762.1"/>
    </source>
</evidence>